<name>A0A1X7GR84_9BACL</name>
<keyword evidence="5 7" id="KW-0472">Membrane</keyword>
<feature type="transmembrane region" description="Helical" evidence="7">
    <location>
        <begin position="80"/>
        <end position="103"/>
    </location>
</feature>
<dbReference type="InterPro" id="IPR015867">
    <property type="entry name" value="N-reg_PII/ATP_PRibTrfase_C"/>
</dbReference>
<evidence type="ECO:0000256" key="6">
    <source>
        <dbReference type="SAM" id="MobiDB-lite"/>
    </source>
</evidence>
<gene>
    <name evidence="9" type="ORF">SAMN05661091_0907</name>
</gene>
<feature type="compositionally biased region" description="Low complexity" evidence="6">
    <location>
        <begin position="9"/>
        <end position="32"/>
    </location>
</feature>
<evidence type="ECO:0000256" key="2">
    <source>
        <dbReference type="ARBA" id="ARBA00022475"/>
    </source>
</evidence>
<dbReference type="PANTHER" id="PTHR33545:SF3">
    <property type="entry name" value="UPF0750 MEMBRANE PROTEIN YQFU"/>
    <property type="match status" value="1"/>
</dbReference>
<feature type="transmembrane region" description="Helical" evidence="7">
    <location>
        <begin position="115"/>
        <end position="132"/>
    </location>
</feature>
<dbReference type="RefSeq" id="WP_425298570.1">
    <property type="nucleotide sequence ID" value="NZ_LT840184.1"/>
</dbReference>
<dbReference type="AlphaFoldDB" id="A0A1X7GR84"/>
<evidence type="ECO:0000313" key="10">
    <source>
        <dbReference type="Proteomes" id="UP000192940"/>
    </source>
</evidence>
<accession>A0A1X7GR84</accession>
<reference evidence="9 10" key="1">
    <citation type="submission" date="2017-04" db="EMBL/GenBank/DDBJ databases">
        <authorList>
            <person name="Afonso C.L."/>
            <person name="Miller P.J."/>
            <person name="Scott M.A."/>
            <person name="Spackman E."/>
            <person name="Goraichik I."/>
            <person name="Dimitrov K.M."/>
            <person name="Suarez D.L."/>
            <person name="Swayne D.E."/>
        </authorList>
    </citation>
    <scope>NUCLEOTIDE SEQUENCE [LARGE SCALE GENOMIC DNA]</scope>
    <source>
        <strain evidence="9 10">N3/975</strain>
    </source>
</reference>
<evidence type="ECO:0000256" key="5">
    <source>
        <dbReference type="ARBA" id="ARBA00023136"/>
    </source>
</evidence>
<keyword evidence="2" id="KW-1003">Cell membrane</keyword>
<dbReference type="InterPro" id="IPR051461">
    <property type="entry name" value="UPF0750_membrane"/>
</dbReference>
<keyword evidence="10" id="KW-1185">Reference proteome</keyword>
<evidence type="ECO:0000256" key="1">
    <source>
        <dbReference type="ARBA" id="ARBA00004651"/>
    </source>
</evidence>
<dbReference type="GO" id="GO:0005886">
    <property type="term" value="C:plasma membrane"/>
    <property type="evidence" value="ECO:0007669"/>
    <property type="project" value="UniProtKB-SubCell"/>
</dbReference>
<feature type="transmembrane region" description="Helical" evidence="7">
    <location>
        <begin position="49"/>
        <end position="68"/>
    </location>
</feature>
<feature type="transmembrane region" description="Helical" evidence="7">
    <location>
        <begin position="144"/>
        <end position="162"/>
    </location>
</feature>
<feature type="domain" description="DUF2179" evidence="8">
    <location>
        <begin position="257"/>
        <end position="311"/>
    </location>
</feature>
<evidence type="ECO:0000259" key="8">
    <source>
        <dbReference type="Pfam" id="PF10035"/>
    </source>
</evidence>
<evidence type="ECO:0000313" key="9">
    <source>
        <dbReference type="EMBL" id="SMF72773.1"/>
    </source>
</evidence>
<feature type="transmembrane region" description="Helical" evidence="7">
    <location>
        <begin position="182"/>
        <end position="204"/>
    </location>
</feature>
<keyword evidence="3 7" id="KW-0812">Transmembrane</keyword>
<evidence type="ECO:0000256" key="4">
    <source>
        <dbReference type="ARBA" id="ARBA00022989"/>
    </source>
</evidence>
<dbReference type="STRING" id="1313296.SAMN05661091_0907"/>
<dbReference type="PIRSF" id="PIRSF006483">
    <property type="entry name" value="Membrane_protein_YitT"/>
    <property type="match status" value="1"/>
</dbReference>
<proteinExistence type="predicted"/>
<organism evidence="9 10">
    <name type="scientific">Paenibacillus uliginis N3/975</name>
    <dbReference type="NCBI Taxonomy" id="1313296"/>
    <lineage>
        <taxon>Bacteria</taxon>
        <taxon>Bacillati</taxon>
        <taxon>Bacillota</taxon>
        <taxon>Bacilli</taxon>
        <taxon>Bacillales</taxon>
        <taxon>Paenibacillaceae</taxon>
        <taxon>Paenibacillus</taxon>
    </lineage>
</organism>
<comment type="subcellular location">
    <subcellularLocation>
        <location evidence="1">Cell membrane</location>
        <topology evidence="1">Multi-pass membrane protein</topology>
    </subcellularLocation>
</comment>
<sequence length="320" mass="35089">MSSELNVLSQPPQSSQSQQQSQPQMQPTQQPQPEKPTSRSLQARLLRRFIFLTLGATLMAVGLEIFLVPNRIIDGGITGISIMVSHITQIPLGVFLTLFNLPFLFMGYKQIGKTFALSTLFAVLVMSVGTYFLHPVSPLTIDPLLAAVFGGVILGIGVGLVIRSGGSLDGTEIVAILINKKAPFSVGEIVMFINFFILGSAGFIFGWDHAMYSLIAYYLAFKLIDITIEGIDQSKSVWIISEKYKEIGDALTQRLGRGVTYLDGEGAYTGDSKKVIFVVITRLEEAKLKSIVEDWDSQAFLAVGNIHDVKGGRFKKKDIH</sequence>
<dbReference type="InterPro" id="IPR003740">
    <property type="entry name" value="YitT"/>
</dbReference>
<evidence type="ECO:0000256" key="3">
    <source>
        <dbReference type="ARBA" id="ARBA00022692"/>
    </source>
</evidence>
<dbReference type="CDD" id="cd16380">
    <property type="entry name" value="YitT_C"/>
    <property type="match status" value="1"/>
</dbReference>
<dbReference type="Pfam" id="PF02588">
    <property type="entry name" value="YitT_membrane"/>
    <property type="match status" value="1"/>
</dbReference>
<dbReference type="PANTHER" id="PTHR33545">
    <property type="entry name" value="UPF0750 MEMBRANE PROTEIN YITT-RELATED"/>
    <property type="match status" value="1"/>
</dbReference>
<dbReference type="Pfam" id="PF10035">
    <property type="entry name" value="DUF2179"/>
    <property type="match status" value="1"/>
</dbReference>
<dbReference type="Gene3D" id="3.30.70.120">
    <property type="match status" value="1"/>
</dbReference>
<dbReference type="Proteomes" id="UP000192940">
    <property type="component" value="Chromosome I"/>
</dbReference>
<dbReference type="InterPro" id="IPR019264">
    <property type="entry name" value="DUF2179"/>
</dbReference>
<protein>
    <submittedName>
        <fullName evidence="9">Uncharacterized membrane-anchored protein YitT, contains DUF161 and DUF2179 domains</fullName>
    </submittedName>
</protein>
<evidence type="ECO:0000256" key="7">
    <source>
        <dbReference type="SAM" id="Phobius"/>
    </source>
</evidence>
<keyword evidence="4 7" id="KW-1133">Transmembrane helix</keyword>
<dbReference type="EMBL" id="LT840184">
    <property type="protein sequence ID" value="SMF72773.1"/>
    <property type="molecule type" value="Genomic_DNA"/>
</dbReference>
<feature type="region of interest" description="Disordered" evidence="6">
    <location>
        <begin position="1"/>
        <end position="38"/>
    </location>
</feature>